<dbReference type="GO" id="GO:0016746">
    <property type="term" value="F:acyltransferase activity"/>
    <property type="evidence" value="ECO:0007669"/>
    <property type="project" value="UniProtKB-KW"/>
</dbReference>
<proteinExistence type="predicted"/>
<feature type="domain" description="Phospholipid/glycerol acyltransferase" evidence="1">
    <location>
        <begin position="58"/>
        <end position="177"/>
    </location>
</feature>
<evidence type="ECO:0000259" key="1">
    <source>
        <dbReference type="SMART" id="SM00563"/>
    </source>
</evidence>
<dbReference type="AlphaFoldDB" id="A0A5B2VGS7"/>
<gene>
    <name evidence="2" type="ORF">F0L46_05705</name>
</gene>
<evidence type="ECO:0000313" key="3">
    <source>
        <dbReference type="Proteomes" id="UP000323142"/>
    </source>
</evidence>
<dbReference type="SMART" id="SM00563">
    <property type="entry name" value="PlsC"/>
    <property type="match status" value="1"/>
</dbReference>
<name>A0A5B2VGS7_9HYPH</name>
<dbReference type="OrthoDB" id="152799at2"/>
<comment type="caution">
    <text evidence="2">The sequence shown here is derived from an EMBL/GenBank/DDBJ whole genome shotgun (WGS) entry which is preliminary data.</text>
</comment>
<reference evidence="2 3" key="1">
    <citation type="submission" date="2019-09" db="EMBL/GenBank/DDBJ databases">
        <title>Salinarimonas rosea gen. nov., sp. nov., a new member of the a-2 subgroup of the Proteobacteria.</title>
        <authorList>
            <person name="Liu J."/>
        </authorList>
    </citation>
    <scope>NUCLEOTIDE SEQUENCE [LARGE SCALE GENOMIC DNA]</scope>
    <source>
        <strain evidence="2 3">BN140002</strain>
    </source>
</reference>
<keyword evidence="2" id="KW-0808">Transferase</keyword>
<dbReference type="RefSeq" id="WP_149816091.1">
    <property type="nucleotide sequence ID" value="NZ_VUOA01000013.1"/>
</dbReference>
<dbReference type="InterPro" id="IPR002123">
    <property type="entry name" value="Plipid/glycerol_acylTrfase"/>
</dbReference>
<dbReference type="CDD" id="cd06551">
    <property type="entry name" value="LPLAT"/>
    <property type="match status" value="1"/>
</dbReference>
<keyword evidence="3" id="KW-1185">Reference proteome</keyword>
<organism evidence="2 3">
    <name type="scientific">Salinarimonas soli</name>
    <dbReference type="NCBI Taxonomy" id="1638099"/>
    <lineage>
        <taxon>Bacteria</taxon>
        <taxon>Pseudomonadati</taxon>
        <taxon>Pseudomonadota</taxon>
        <taxon>Alphaproteobacteria</taxon>
        <taxon>Hyphomicrobiales</taxon>
        <taxon>Salinarimonadaceae</taxon>
        <taxon>Salinarimonas</taxon>
    </lineage>
</organism>
<evidence type="ECO:0000313" key="2">
    <source>
        <dbReference type="EMBL" id="KAA2238321.1"/>
    </source>
</evidence>
<protein>
    <submittedName>
        <fullName evidence="2">Glycerol acyltransferase</fullName>
    </submittedName>
</protein>
<reference evidence="2 3" key="2">
    <citation type="submission" date="2019-09" db="EMBL/GenBank/DDBJ databases">
        <authorList>
            <person name="Jin C."/>
        </authorList>
    </citation>
    <scope>NUCLEOTIDE SEQUENCE [LARGE SCALE GENOMIC DNA]</scope>
    <source>
        <strain evidence="2 3">BN140002</strain>
    </source>
</reference>
<dbReference type="Proteomes" id="UP000323142">
    <property type="component" value="Unassembled WGS sequence"/>
</dbReference>
<keyword evidence="2" id="KW-0012">Acyltransferase</keyword>
<dbReference type="EMBL" id="VUOA01000013">
    <property type="protein sequence ID" value="KAA2238321.1"/>
    <property type="molecule type" value="Genomic_DNA"/>
</dbReference>
<dbReference type="SUPFAM" id="SSF69593">
    <property type="entry name" value="Glycerol-3-phosphate (1)-acyltransferase"/>
    <property type="match status" value="1"/>
</dbReference>
<sequence length="271" mass="29918">MGGLAARLPLDRRPTARRNPALVRFFVFYFRRFFVRHMNAMRLARWGRLGLTAGEGPVVVYSNHPAWWDGAVYVLGADTFLPHHESYAPIDAAMMAKYGFFGRIGAYGVDLESAAGAAHFLAASADILSKPNRAIWLAAQGRFSDVRERPVGLKAGIARLPELNPDALFVPLAIEYGFWEERGGEAFLAFGAPIRGADLLALDRPARRTRLEAALTGTLDHLSEDVRSRDPARFETVLSGEAGVGGIYDTWKRLRARARGERFDPSHGGRP</sequence>
<accession>A0A5B2VGS7</accession>